<dbReference type="HAMAP" id="MF_00376">
    <property type="entry name" value="Dephospho_CoA_kinase"/>
    <property type="match status" value="1"/>
</dbReference>
<evidence type="ECO:0000256" key="3">
    <source>
        <dbReference type="ARBA" id="ARBA00022679"/>
    </source>
</evidence>
<dbReference type="GO" id="GO:0005737">
    <property type="term" value="C:cytoplasm"/>
    <property type="evidence" value="ECO:0007669"/>
    <property type="project" value="UniProtKB-SubCell"/>
</dbReference>
<dbReference type="PANTHER" id="PTHR10695:SF46">
    <property type="entry name" value="BIFUNCTIONAL COENZYME A SYNTHASE-RELATED"/>
    <property type="match status" value="1"/>
</dbReference>
<evidence type="ECO:0000256" key="9">
    <source>
        <dbReference type="NCBIfam" id="TIGR00152"/>
    </source>
</evidence>
<keyword evidence="7 8" id="KW-0173">Coenzyme A biosynthesis</keyword>
<sequence length="207" mass="22291">MYLIGLTGGIASGKSTVARRLVQHGAILIDADVLARKVVEPGTPGLARIREEFGDGVLNADGTLDREKLGAVIFHDEDARARLNAIVHPAVRELGEKLKAEAAAADPDAVVVHDIPLLVEAGRASEPFDLIVVVEAPKKTRVARLVEERGLDPAHAHARVESQASDEERRAIADVVIDTDESLAHTMSQVDDLWMRVQSERTVGGRP</sequence>
<evidence type="ECO:0000256" key="2">
    <source>
        <dbReference type="ARBA" id="ARBA00022490"/>
    </source>
</evidence>
<keyword evidence="5 8" id="KW-0418">Kinase</keyword>
<gene>
    <name evidence="8" type="primary">coaE</name>
    <name evidence="10" type="ORF">EV379_1388</name>
</gene>
<dbReference type="Gene3D" id="3.40.50.300">
    <property type="entry name" value="P-loop containing nucleotide triphosphate hydrolases"/>
    <property type="match status" value="1"/>
</dbReference>
<dbReference type="PANTHER" id="PTHR10695">
    <property type="entry name" value="DEPHOSPHO-COA KINASE-RELATED"/>
    <property type="match status" value="1"/>
</dbReference>
<dbReference type="OrthoDB" id="9812943at2"/>
<dbReference type="EC" id="2.7.1.24" evidence="8 9"/>
<protein>
    <recommendedName>
        <fullName evidence="8 9">Dephospho-CoA kinase</fullName>
        <ecNumber evidence="8 9">2.7.1.24</ecNumber>
    </recommendedName>
    <alternativeName>
        <fullName evidence="8">Dephosphocoenzyme A kinase</fullName>
    </alternativeName>
</protein>
<dbReference type="GO" id="GO:0004140">
    <property type="term" value="F:dephospho-CoA kinase activity"/>
    <property type="evidence" value="ECO:0007669"/>
    <property type="project" value="UniProtKB-UniRule"/>
</dbReference>
<dbReference type="NCBIfam" id="TIGR00152">
    <property type="entry name" value="dephospho-CoA kinase"/>
    <property type="match status" value="1"/>
</dbReference>
<comment type="function">
    <text evidence="8">Catalyzes the phosphorylation of the 3'-hydroxyl group of dephosphocoenzyme A to form coenzyme A.</text>
</comment>
<organism evidence="10 11">
    <name type="scientific">Microterricola gilva</name>
    <dbReference type="NCBI Taxonomy" id="393267"/>
    <lineage>
        <taxon>Bacteria</taxon>
        <taxon>Bacillati</taxon>
        <taxon>Actinomycetota</taxon>
        <taxon>Actinomycetes</taxon>
        <taxon>Micrococcales</taxon>
        <taxon>Microbacteriaceae</taxon>
        <taxon>Microterricola</taxon>
    </lineage>
</organism>
<evidence type="ECO:0000256" key="8">
    <source>
        <dbReference type="HAMAP-Rule" id="MF_00376"/>
    </source>
</evidence>
<dbReference type="EMBL" id="SHLC01000001">
    <property type="protein sequence ID" value="RZU65068.1"/>
    <property type="molecule type" value="Genomic_DNA"/>
</dbReference>
<accession>A0A4Q8AKX7</accession>
<comment type="catalytic activity">
    <reaction evidence="8">
        <text>3'-dephospho-CoA + ATP = ADP + CoA + H(+)</text>
        <dbReference type="Rhea" id="RHEA:18245"/>
        <dbReference type="ChEBI" id="CHEBI:15378"/>
        <dbReference type="ChEBI" id="CHEBI:30616"/>
        <dbReference type="ChEBI" id="CHEBI:57287"/>
        <dbReference type="ChEBI" id="CHEBI:57328"/>
        <dbReference type="ChEBI" id="CHEBI:456216"/>
        <dbReference type="EC" id="2.7.1.24"/>
    </reaction>
</comment>
<evidence type="ECO:0000256" key="6">
    <source>
        <dbReference type="ARBA" id="ARBA00022840"/>
    </source>
</evidence>
<dbReference type="NCBIfam" id="NF002879">
    <property type="entry name" value="PRK03333.1"/>
    <property type="match status" value="1"/>
</dbReference>
<feature type="binding site" evidence="8">
    <location>
        <begin position="11"/>
        <end position="16"/>
    </location>
    <ligand>
        <name>ATP</name>
        <dbReference type="ChEBI" id="CHEBI:30616"/>
    </ligand>
</feature>
<evidence type="ECO:0000313" key="11">
    <source>
        <dbReference type="Proteomes" id="UP000291483"/>
    </source>
</evidence>
<evidence type="ECO:0000256" key="5">
    <source>
        <dbReference type="ARBA" id="ARBA00022777"/>
    </source>
</evidence>
<dbReference type="CDD" id="cd02022">
    <property type="entry name" value="DPCK"/>
    <property type="match status" value="1"/>
</dbReference>
<dbReference type="PROSITE" id="PS51219">
    <property type="entry name" value="DPCK"/>
    <property type="match status" value="1"/>
</dbReference>
<evidence type="ECO:0000256" key="1">
    <source>
        <dbReference type="ARBA" id="ARBA00009018"/>
    </source>
</evidence>
<dbReference type="InterPro" id="IPR027417">
    <property type="entry name" value="P-loop_NTPase"/>
</dbReference>
<keyword evidence="4 8" id="KW-0547">Nucleotide-binding</keyword>
<comment type="pathway">
    <text evidence="8">Cofactor biosynthesis; coenzyme A biosynthesis; CoA from (R)-pantothenate: step 5/5.</text>
</comment>
<dbReference type="AlphaFoldDB" id="A0A4Q8AKX7"/>
<evidence type="ECO:0000256" key="7">
    <source>
        <dbReference type="ARBA" id="ARBA00022993"/>
    </source>
</evidence>
<evidence type="ECO:0000256" key="4">
    <source>
        <dbReference type="ARBA" id="ARBA00022741"/>
    </source>
</evidence>
<keyword evidence="3 8" id="KW-0808">Transferase</keyword>
<keyword evidence="11" id="KW-1185">Reference proteome</keyword>
<keyword evidence="6 8" id="KW-0067">ATP-binding</keyword>
<dbReference type="Pfam" id="PF01121">
    <property type="entry name" value="CoaE"/>
    <property type="match status" value="1"/>
</dbReference>
<dbReference type="SUPFAM" id="SSF52540">
    <property type="entry name" value="P-loop containing nucleoside triphosphate hydrolases"/>
    <property type="match status" value="1"/>
</dbReference>
<reference evidence="10 11" key="1">
    <citation type="submission" date="2019-02" db="EMBL/GenBank/DDBJ databases">
        <title>Sequencing the genomes of 1000 actinobacteria strains.</title>
        <authorList>
            <person name="Klenk H.-P."/>
        </authorList>
    </citation>
    <scope>NUCLEOTIDE SEQUENCE [LARGE SCALE GENOMIC DNA]</scope>
    <source>
        <strain evidence="10 11">DSM 18319</strain>
    </source>
</reference>
<proteinExistence type="inferred from homology"/>
<comment type="similarity">
    <text evidence="1 8">Belongs to the CoaE family.</text>
</comment>
<keyword evidence="2 8" id="KW-0963">Cytoplasm</keyword>
<name>A0A4Q8AKX7_9MICO</name>
<dbReference type="FunFam" id="3.40.50.300:FF:000991">
    <property type="entry name" value="Dephospho-CoA kinase"/>
    <property type="match status" value="1"/>
</dbReference>
<dbReference type="InterPro" id="IPR001977">
    <property type="entry name" value="Depp_CoAkinase"/>
</dbReference>
<dbReference type="Proteomes" id="UP000291483">
    <property type="component" value="Unassembled WGS sequence"/>
</dbReference>
<dbReference type="GO" id="GO:0005524">
    <property type="term" value="F:ATP binding"/>
    <property type="evidence" value="ECO:0007669"/>
    <property type="project" value="UniProtKB-UniRule"/>
</dbReference>
<dbReference type="UniPathway" id="UPA00241">
    <property type="reaction ID" value="UER00356"/>
</dbReference>
<dbReference type="RefSeq" id="WP_130505471.1">
    <property type="nucleotide sequence ID" value="NZ_SHLC01000001.1"/>
</dbReference>
<evidence type="ECO:0000313" key="10">
    <source>
        <dbReference type="EMBL" id="RZU65068.1"/>
    </source>
</evidence>
<comment type="caution">
    <text evidence="10">The sequence shown here is derived from an EMBL/GenBank/DDBJ whole genome shotgun (WGS) entry which is preliminary data.</text>
</comment>
<comment type="subcellular location">
    <subcellularLocation>
        <location evidence="8">Cytoplasm</location>
    </subcellularLocation>
</comment>
<dbReference type="GO" id="GO:0015937">
    <property type="term" value="P:coenzyme A biosynthetic process"/>
    <property type="evidence" value="ECO:0007669"/>
    <property type="project" value="UniProtKB-UniRule"/>
</dbReference>